<evidence type="ECO:0000313" key="6">
    <source>
        <dbReference type="EMBL" id="KAK7079514.1"/>
    </source>
</evidence>
<sequence>MEKMEVAGRLLHKTCFKCCKCNSQLSVGRFSIGGKDMYCMTHYKQAFREKGTYDVFTPDNPCKGKWENKA</sequence>
<dbReference type="AlphaFoldDB" id="A0AAN8XHX2"/>
<evidence type="ECO:0000256" key="3">
    <source>
        <dbReference type="ARBA" id="ARBA00023038"/>
    </source>
</evidence>
<keyword evidence="7" id="KW-1185">Reference proteome</keyword>
<gene>
    <name evidence="6" type="primary">LIMD2</name>
    <name evidence="6" type="ORF">SK128_004299</name>
</gene>
<dbReference type="GO" id="GO:0046872">
    <property type="term" value="F:metal ion binding"/>
    <property type="evidence" value="ECO:0007669"/>
    <property type="project" value="UniProtKB-KW"/>
</dbReference>
<dbReference type="SUPFAM" id="SSF57716">
    <property type="entry name" value="Glucocorticoid receptor-like (DNA-binding domain)"/>
    <property type="match status" value="1"/>
</dbReference>
<dbReference type="InterPro" id="IPR001781">
    <property type="entry name" value="Znf_LIM"/>
</dbReference>
<evidence type="ECO:0000256" key="1">
    <source>
        <dbReference type="ARBA" id="ARBA00022723"/>
    </source>
</evidence>
<dbReference type="PANTHER" id="PTHR24206">
    <property type="entry name" value="OS06G0237300 PROTEIN"/>
    <property type="match status" value="1"/>
</dbReference>
<keyword evidence="1 4" id="KW-0479">Metal-binding</keyword>
<evidence type="ECO:0000313" key="7">
    <source>
        <dbReference type="Proteomes" id="UP001381693"/>
    </source>
</evidence>
<name>A0AAN8XHX2_HALRR</name>
<reference evidence="6 7" key="1">
    <citation type="submission" date="2023-11" db="EMBL/GenBank/DDBJ databases">
        <title>Halocaridina rubra genome assembly.</title>
        <authorList>
            <person name="Smith C."/>
        </authorList>
    </citation>
    <scope>NUCLEOTIDE SEQUENCE [LARGE SCALE GENOMIC DNA]</scope>
    <source>
        <strain evidence="6">EP-1</strain>
        <tissue evidence="6">Whole</tissue>
    </source>
</reference>
<accession>A0AAN8XHX2</accession>
<dbReference type="Gene3D" id="2.10.110.10">
    <property type="entry name" value="Cysteine Rich Protein"/>
    <property type="match status" value="1"/>
</dbReference>
<proteinExistence type="predicted"/>
<protein>
    <submittedName>
        <fullName evidence="6">LIM domain-containing protein 2</fullName>
    </submittedName>
</protein>
<dbReference type="EMBL" id="JAXCGZ010006814">
    <property type="protein sequence ID" value="KAK7079514.1"/>
    <property type="molecule type" value="Genomic_DNA"/>
</dbReference>
<organism evidence="6 7">
    <name type="scientific">Halocaridina rubra</name>
    <name type="common">Hawaiian red shrimp</name>
    <dbReference type="NCBI Taxonomy" id="373956"/>
    <lineage>
        <taxon>Eukaryota</taxon>
        <taxon>Metazoa</taxon>
        <taxon>Ecdysozoa</taxon>
        <taxon>Arthropoda</taxon>
        <taxon>Crustacea</taxon>
        <taxon>Multicrustacea</taxon>
        <taxon>Malacostraca</taxon>
        <taxon>Eumalacostraca</taxon>
        <taxon>Eucarida</taxon>
        <taxon>Decapoda</taxon>
        <taxon>Pleocyemata</taxon>
        <taxon>Caridea</taxon>
        <taxon>Atyoidea</taxon>
        <taxon>Atyidae</taxon>
        <taxon>Halocaridina</taxon>
    </lineage>
</organism>
<dbReference type="Proteomes" id="UP001381693">
    <property type="component" value="Unassembled WGS sequence"/>
</dbReference>
<evidence type="ECO:0000259" key="5">
    <source>
        <dbReference type="PROSITE" id="PS50023"/>
    </source>
</evidence>
<feature type="domain" description="LIM zinc-binding" evidence="5">
    <location>
        <begin position="1"/>
        <end position="49"/>
    </location>
</feature>
<dbReference type="Pfam" id="PF00412">
    <property type="entry name" value="LIM"/>
    <property type="match status" value="1"/>
</dbReference>
<keyword evidence="3 4" id="KW-0440">LIM domain</keyword>
<evidence type="ECO:0000256" key="2">
    <source>
        <dbReference type="ARBA" id="ARBA00022833"/>
    </source>
</evidence>
<evidence type="ECO:0000256" key="4">
    <source>
        <dbReference type="PROSITE-ProRule" id="PRU00125"/>
    </source>
</evidence>
<comment type="caution">
    <text evidence="6">The sequence shown here is derived from an EMBL/GenBank/DDBJ whole genome shotgun (WGS) entry which is preliminary data.</text>
</comment>
<dbReference type="PROSITE" id="PS50023">
    <property type="entry name" value="LIM_DOMAIN_2"/>
    <property type="match status" value="1"/>
</dbReference>
<keyword evidence="2 4" id="KW-0862">Zinc</keyword>